<proteinExistence type="predicted"/>
<feature type="compositionally biased region" description="Polar residues" evidence="1">
    <location>
        <begin position="225"/>
        <end position="248"/>
    </location>
</feature>
<evidence type="ECO:0000313" key="3">
    <source>
        <dbReference type="WBParaSite" id="MBELARI_LOCUS4524"/>
    </source>
</evidence>
<accession>A0AAF3FCC0</accession>
<protein>
    <submittedName>
        <fullName evidence="3">Uncharacterized protein</fullName>
    </submittedName>
</protein>
<name>A0AAF3FCC0_9BILA</name>
<feature type="region of interest" description="Disordered" evidence="1">
    <location>
        <begin position="1"/>
        <end position="45"/>
    </location>
</feature>
<evidence type="ECO:0000256" key="1">
    <source>
        <dbReference type="SAM" id="MobiDB-lite"/>
    </source>
</evidence>
<organism evidence="2 3">
    <name type="scientific">Mesorhabditis belari</name>
    <dbReference type="NCBI Taxonomy" id="2138241"/>
    <lineage>
        <taxon>Eukaryota</taxon>
        <taxon>Metazoa</taxon>
        <taxon>Ecdysozoa</taxon>
        <taxon>Nematoda</taxon>
        <taxon>Chromadorea</taxon>
        <taxon>Rhabditida</taxon>
        <taxon>Rhabditina</taxon>
        <taxon>Rhabditomorpha</taxon>
        <taxon>Rhabditoidea</taxon>
        <taxon>Rhabditidae</taxon>
        <taxon>Mesorhabditinae</taxon>
        <taxon>Mesorhabditis</taxon>
    </lineage>
</organism>
<feature type="region of interest" description="Disordered" evidence="1">
    <location>
        <begin position="207"/>
        <end position="278"/>
    </location>
</feature>
<evidence type="ECO:0000313" key="2">
    <source>
        <dbReference type="Proteomes" id="UP000887575"/>
    </source>
</evidence>
<feature type="compositionally biased region" description="Low complexity" evidence="1">
    <location>
        <begin position="207"/>
        <end position="222"/>
    </location>
</feature>
<dbReference type="Proteomes" id="UP000887575">
    <property type="component" value="Unassembled WGS sequence"/>
</dbReference>
<dbReference type="AlphaFoldDB" id="A0AAF3FCC0"/>
<sequence>MSRNSAKSPDQKPKTVQPRVGRSKGRQSGSKSKERIPSSEGSGIFGHLQNISRNWYTKIFSQVESKEVIAGDKQGVLNSSTEEELRKIFHTHKEVFPESWVSADMPDTPHADYERVTLSHGIRVIEVPTVRMKLQPRLSSGISDPWRKYGPYLKLCEIGGTGVRLNREKELQVYTIEKGAAPPPPPARKPIMTADEVETRLEQRQLIQAQRQPQQPQQQARQAPEENSQICSENRKSNNGSQDKSSANSRKKIVQRTAKSSKSGCDSRRTKHLFNVNF</sequence>
<dbReference type="WBParaSite" id="MBELARI_LOCUS4524">
    <property type="protein sequence ID" value="MBELARI_LOCUS4524"/>
    <property type="gene ID" value="MBELARI_LOCUS4524"/>
</dbReference>
<keyword evidence="2" id="KW-1185">Reference proteome</keyword>
<reference evidence="3" key="1">
    <citation type="submission" date="2024-02" db="UniProtKB">
        <authorList>
            <consortium name="WormBaseParasite"/>
        </authorList>
    </citation>
    <scope>IDENTIFICATION</scope>
</reference>